<gene>
    <name evidence="1" type="ORF">M8C21_021653</name>
</gene>
<reference evidence="1" key="1">
    <citation type="submission" date="2022-06" db="EMBL/GenBank/DDBJ databases">
        <title>Uncovering the hologenomic basis of an extraordinary plant invasion.</title>
        <authorList>
            <person name="Bieker V.C."/>
            <person name="Martin M.D."/>
            <person name="Gilbert T."/>
            <person name="Hodgins K."/>
            <person name="Battlay P."/>
            <person name="Petersen B."/>
            <person name="Wilson J."/>
        </authorList>
    </citation>
    <scope>NUCLEOTIDE SEQUENCE</scope>
    <source>
        <strain evidence="1">AA19_3_7</strain>
        <tissue evidence="1">Leaf</tissue>
    </source>
</reference>
<comment type="caution">
    <text evidence="1">The sequence shown here is derived from an EMBL/GenBank/DDBJ whole genome shotgun (WGS) entry which is preliminary data.</text>
</comment>
<keyword evidence="2" id="KW-1185">Reference proteome</keyword>
<dbReference type="EMBL" id="JAMZMK010010465">
    <property type="protein sequence ID" value="KAI7731356.1"/>
    <property type="molecule type" value="Genomic_DNA"/>
</dbReference>
<accession>A0AAD5BXA1</accession>
<organism evidence="1 2">
    <name type="scientific">Ambrosia artemisiifolia</name>
    <name type="common">Common ragweed</name>
    <dbReference type="NCBI Taxonomy" id="4212"/>
    <lineage>
        <taxon>Eukaryota</taxon>
        <taxon>Viridiplantae</taxon>
        <taxon>Streptophyta</taxon>
        <taxon>Embryophyta</taxon>
        <taxon>Tracheophyta</taxon>
        <taxon>Spermatophyta</taxon>
        <taxon>Magnoliopsida</taxon>
        <taxon>eudicotyledons</taxon>
        <taxon>Gunneridae</taxon>
        <taxon>Pentapetalae</taxon>
        <taxon>asterids</taxon>
        <taxon>campanulids</taxon>
        <taxon>Asterales</taxon>
        <taxon>Asteraceae</taxon>
        <taxon>Asteroideae</taxon>
        <taxon>Heliantheae alliance</taxon>
        <taxon>Heliantheae</taxon>
        <taxon>Ambrosia</taxon>
    </lineage>
</organism>
<proteinExistence type="predicted"/>
<evidence type="ECO:0000313" key="2">
    <source>
        <dbReference type="Proteomes" id="UP001206925"/>
    </source>
</evidence>
<dbReference type="AlphaFoldDB" id="A0AAD5BXA1"/>
<name>A0AAD5BXA1_AMBAR</name>
<protein>
    <submittedName>
        <fullName evidence="1">Uncharacterized protein</fullName>
    </submittedName>
</protein>
<dbReference type="Proteomes" id="UP001206925">
    <property type="component" value="Unassembled WGS sequence"/>
</dbReference>
<sequence>MVIELIRKEFLDWDSDVTWSRRFKALGQRSDWEPSAIPNPIFQPMLVRTVWFNQGGLVPLCIDHVLVEMYNFGDLLCSGDLIDSKSSQFAKLFHKVRHLFPLSKPAFPSEDEFIVTTLLHENADEVVKLLSKDHWTSSCITTTSEVPRDQAE</sequence>
<evidence type="ECO:0000313" key="1">
    <source>
        <dbReference type="EMBL" id="KAI7731356.1"/>
    </source>
</evidence>